<keyword evidence="12" id="KW-0472">Membrane</keyword>
<comment type="similarity">
    <text evidence="3">Belongs to the NMT1/THI5 family.</text>
</comment>
<evidence type="ECO:0000256" key="5">
    <source>
        <dbReference type="ARBA" id="ARBA00022679"/>
    </source>
</evidence>
<comment type="subunit">
    <text evidence="4">Homodimer.</text>
</comment>
<keyword evidence="6" id="KW-0479">Metal-binding</keyword>
<dbReference type="SMART" id="SM00387">
    <property type="entry name" value="HATPase_c"/>
    <property type="match status" value="1"/>
</dbReference>
<accession>A0ABS6E936</accession>
<feature type="transmembrane region" description="Helical" evidence="12">
    <location>
        <begin position="349"/>
        <end position="369"/>
    </location>
</feature>
<evidence type="ECO:0000313" key="14">
    <source>
        <dbReference type="EMBL" id="MBU5438728.1"/>
    </source>
</evidence>
<evidence type="ECO:0000256" key="12">
    <source>
        <dbReference type="SAM" id="Phobius"/>
    </source>
</evidence>
<dbReference type="RefSeq" id="WP_216520037.1">
    <property type="nucleotide sequence ID" value="NZ_JAHLPM010000009.1"/>
</dbReference>
<evidence type="ECO:0000256" key="10">
    <source>
        <dbReference type="ARBA" id="ARBA00033171"/>
    </source>
</evidence>
<dbReference type="InterPro" id="IPR003594">
    <property type="entry name" value="HATPase_dom"/>
</dbReference>
<evidence type="ECO:0000256" key="1">
    <source>
        <dbReference type="ARBA" id="ARBA00003469"/>
    </source>
</evidence>
<keyword evidence="15" id="KW-1185">Reference proteome</keyword>
<reference evidence="14 15" key="1">
    <citation type="submission" date="2021-06" db="EMBL/GenBank/DDBJ databases">
        <authorList>
            <person name="Sun Q."/>
            <person name="Li D."/>
        </authorList>
    </citation>
    <scope>NUCLEOTIDE SEQUENCE [LARGE SCALE GENOMIC DNA]</scope>
    <source>
        <strain evidence="14 15">MSJ-40</strain>
    </source>
</reference>
<dbReference type="InterPro" id="IPR027939">
    <property type="entry name" value="NMT1/THI5"/>
</dbReference>
<comment type="pathway">
    <text evidence="2">Cofactor biosynthesis; thiamine diphosphate biosynthesis.</text>
</comment>
<sequence>MRKNKISLLFSFIILMFIIWNPRKTHCETQDKVVLQLRWNHQFQFAGYYAADWMGYYADENIEVEIRPGCTKDNQVLNATEEVLEGRADFGIGSTDILLAEDEKKGLCIISSVLQRSAITFFIDENIPFLSPVDITKLKVGRRKNDLLDIELQAMLINEGIDPSILPIGDENEKFKSEDIINDKYDVIPGYLGGIIEFYARKEGNNLKSIKPIDYGIDFYGDTLFTTRDFVLKDPELVERFRRASMKGWEYALENPHEIIERMEKEFSNPELKSEKDFMDYNRFQAEQIRELTLYPIVNLGNINVYRWEKMYNNLKKLELVDKPINMDEFVFNYEKILLNRSKIFIKRIIKILIIILLGTIIFFVINLFNKNKELKKELEENKRKEALILYQARLAAMGEMIGNIAHQWRQPLNNLNLILSNLQDSYNYGELDSEYLHSSIGRGHLLIKQMSNTIDDFRYYLNPKNKKENFYILDSVKLALSILEENIRFNNITLIVDEIDSLTAYGYKNQYSQVIYNILNNSIDALVSIKREEKIIKILIYDENHRAVCEIIDNAGGISNEIKENIFDAYFTTKNNSDGTGLGLYMAKTIINNMNGFIQWSNIKDGVSMKLVVPKGRLEDAEYEKP</sequence>
<keyword evidence="12" id="KW-1133">Transmembrane helix</keyword>
<evidence type="ECO:0000256" key="9">
    <source>
        <dbReference type="ARBA" id="ARBA00023004"/>
    </source>
</evidence>
<dbReference type="PANTHER" id="PTHR31528:SF1">
    <property type="entry name" value="4-AMINO-5-HYDROXYMETHYL-2-METHYLPYRIMIDINE PHOSPHATE SYNTHASE THI11-RELATED"/>
    <property type="match status" value="1"/>
</dbReference>
<evidence type="ECO:0000256" key="7">
    <source>
        <dbReference type="ARBA" id="ARBA00022898"/>
    </source>
</evidence>
<name>A0ABS6E936_9FIRM</name>
<keyword evidence="7" id="KW-0663">Pyridoxal phosphate</keyword>
<dbReference type="Proteomes" id="UP000749471">
    <property type="component" value="Unassembled WGS sequence"/>
</dbReference>
<evidence type="ECO:0000256" key="2">
    <source>
        <dbReference type="ARBA" id="ARBA00004948"/>
    </source>
</evidence>
<evidence type="ECO:0000259" key="13">
    <source>
        <dbReference type="PROSITE" id="PS50109"/>
    </source>
</evidence>
<proteinExistence type="inferred from homology"/>
<organism evidence="14 15">
    <name type="scientific">Tissierella simiarum</name>
    <dbReference type="NCBI Taxonomy" id="2841534"/>
    <lineage>
        <taxon>Bacteria</taxon>
        <taxon>Bacillati</taxon>
        <taxon>Bacillota</taxon>
        <taxon>Tissierellia</taxon>
        <taxon>Tissierellales</taxon>
        <taxon>Tissierellaceae</taxon>
        <taxon>Tissierella</taxon>
    </lineage>
</organism>
<dbReference type="InterPro" id="IPR005467">
    <property type="entry name" value="His_kinase_dom"/>
</dbReference>
<evidence type="ECO:0000256" key="4">
    <source>
        <dbReference type="ARBA" id="ARBA00011738"/>
    </source>
</evidence>
<dbReference type="PANTHER" id="PTHR31528">
    <property type="entry name" value="4-AMINO-5-HYDROXYMETHYL-2-METHYLPYRIMIDINE PHOSPHATE SYNTHASE THI11-RELATED"/>
    <property type="match status" value="1"/>
</dbReference>
<keyword evidence="5" id="KW-0808">Transferase</keyword>
<dbReference type="PROSITE" id="PS50109">
    <property type="entry name" value="HIS_KIN"/>
    <property type="match status" value="1"/>
</dbReference>
<gene>
    <name evidence="14" type="ORF">KQI42_11940</name>
</gene>
<keyword evidence="12" id="KW-0812">Transmembrane</keyword>
<keyword evidence="9" id="KW-0408">Iron</keyword>
<comment type="function">
    <text evidence="1">Responsible for the formation of the pyrimidine heterocycle in the thiamine biosynthesis pathway. Catalyzes the formation of hydroxymethylpyrimidine phosphate (HMP-P) from histidine and pyridoxal phosphate (PLP). The protein uses PLP and the active site histidine to form HMP-P, generating an inactive enzyme. The enzyme can only undergo a single turnover, which suggests it is a suicide enzyme.</text>
</comment>
<feature type="domain" description="Histidine kinase" evidence="13">
    <location>
        <begin position="404"/>
        <end position="618"/>
    </location>
</feature>
<dbReference type="Pfam" id="PF09084">
    <property type="entry name" value="NMT1"/>
    <property type="match status" value="1"/>
</dbReference>
<comment type="catalytic activity">
    <reaction evidence="11">
        <text>N(6)-(pyridoxal phosphate)-L-lysyl-[4-amino-5-hydroxymethyl-2-methylpyrimidine phosphate synthase] + L-histidyl-[4-amino-5-hydroxymethyl-2-methylpyrimidine phosphate synthase] + 2 Fe(3+) + 4 H2O = L-lysyl-[4-amino-5-hydroxymethyl-2-methylpyrimidine phosphate synthase] + (2S)-2-amino-5-hydroxy-4-oxopentanoyl-[4-amino-5-hydroxymethyl-2-methylpyrimidine phosphate synthase] + 4-amino-2-methyl-5-(phosphooxymethyl)pyrimidine + 3-oxopropanoate + 2 Fe(2+) + 2 H(+)</text>
        <dbReference type="Rhea" id="RHEA:65756"/>
        <dbReference type="Rhea" id="RHEA-COMP:16892"/>
        <dbReference type="Rhea" id="RHEA-COMP:16893"/>
        <dbReference type="Rhea" id="RHEA-COMP:16894"/>
        <dbReference type="Rhea" id="RHEA-COMP:16895"/>
        <dbReference type="ChEBI" id="CHEBI:15377"/>
        <dbReference type="ChEBI" id="CHEBI:15378"/>
        <dbReference type="ChEBI" id="CHEBI:29033"/>
        <dbReference type="ChEBI" id="CHEBI:29034"/>
        <dbReference type="ChEBI" id="CHEBI:29969"/>
        <dbReference type="ChEBI" id="CHEBI:29979"/>
        <dbReference type="ChEBI" id="CHEBI:33190"/>
        <dbReference type="ChEBI" id="CHEBI:58354"/>
        <dbReference type="ChEBI" id="CHEBI:143915"/>
        <dbReference type="ChEBI" id="CHEBI:157692"/>
    </reaction>
    <physiologicalReaction direction="left-to-right" evidence="11">
        <dbReference type="Rhea" id="RHEA:65757"/>
    </physiologicalReaction>
</comment>
<keyword evidence="8" id="KW-0784">Thiamine biosynthesis</keyword>
<evidence type="ECO:0000256" key="3">
    <source>
        <dbReference type="ARBA" id="ARBA00009406"/>
    </source>
</evidence>
<comment type="caution">
    <text evidence="14">The sequence shown here is derived from an EMBL/GenBank/DDBJ whole genome shotgun (WGS) entry which is preliminary data.</text>
</comment>
<dbReference type="Pfam" id="PF02518">
    <property type="entry name" value="HATPase_c"/>
    <property type="match status" value="1"/>
</dbReference>
<dbReference type="EMBL" id="JAHLPM010000009">
    <property type="protein sequence ID" value="MBU5438728.1"/>
    <property type="molecule type" value="Genomic_DNA"/>
</dbReference>
<evidence type="ECO:0000256" key="8">
    <source>
        <dbReference type="ARBA" id="ARBA00022977"/>
    </source>
</evidence>
<dbReference type="InterPro" id="IPR015168">
    <property type="entry name" value="SsuA/THI5"/>
</dbReference>
<evidence type="ECO:0000313" key="15">
    <source>
        <dbReference type="Proteomes" id="UP000749471"/>
    </source>
</evidence>
<protein>
    <recommendedName>
        <fullName evidence="10">Thiamine pyrimidine synthase</fullName>
    </recommendedName>
</protein>
<evidence type="ECO:0000256" key="6">
    <source>
        <dbReference type="ARBA" id="ARBA00022723"/>
    </source>
</evidence>
<evidence type="ECO:0000256" key="11">
    <source>
        <dbReference type="ARBA" id="ARBA00048179"/>
    </source>
</evidence>